<dbReference type="Gene3D" id="3.40.50.300">
    <property type="entry name" value="P-loop containing nucleotide triphosphate hydrolases"/>
    <property type="match status" value="1"/>
</dbReference>
<dbReference type="PANTHER" id="PTHR46743">
    <property type="entry name" value="TEICHOIC ACIDS EXPORT ATP-BINDING PROTEIN TAGH"/>
    <property type="match status" value="1"/>
</dbReference>
<protein>
    <submittedName>
        <fullName evidence="4">Teichoic acid transport system ATP-binding protein</fullName>
    </submittedName>
</protein>
<evidence type="ECO:0000256" key="2">
    <source>
        <dbReference type="ARBA" id="ARBA00022840"/>
    </source>
</evidence>
<dbReference type="AlphaFoldDB" id="A0A542YLN8"/>
<reference evidence="4 5" key="1">
    <citation type="submission" date="2019-06" db="EMBL/GenBank/DDBJ databases">
        <title>Sequencing the genomes of 1000 actinobacteria strains.</title>
        <authorList>
            <person name="Klenk H.-P."/>
        </authorList>
    </citation>
    <scope>NUCLEOTIDE SEQUENCE [LARGE SCALE GENOMIC DNA]</scope>
    <source>
        <strain evidence="4 5">DSM 12335</strain>
    </source>
</reference>
<evidence type="ECO:0000313" key="5">
    <source>
        <dbReference type="Proteomes" id="UP000319516"/>
    </source>
</evidence>
<accession>A0A542YLN8</accession>
<keyword evidence="2 4" id="KW-0067">ATP-binding</keyword>
<dbReference type="RefSeq" id="WP_141783277.1">
    <property type="nucleotide sequence ID" value="NZ_BAAAIK010000006.1"/>
</dbReference>
<dbReference type="GO" id="GO:0016887">
    <property type="term" value="F:ATP hydrolysis activity"/>
    <property type="evidence" value="ECO:0007669"/>
    <property type="project" value="InterPro"/>
</dbReference>
<proteinExistence type="predicted"/>
<dbReference type="PANTHER" id="PTHR46743:SF2">
    <property type="entry name" value="TEICHOIC ACIDS EXPORT ATP-BINDING PROTEIN TAGH"/>
    <property type="match status" value="1"/>
</dbReference>
<gene>
    <name evidence="4" type="ORF">FB467_0023</name>
</gene>
<keyword evidence="1" id="KW-0547">Nucleotide-binding</keyword>
<dbReference type="InterPro" id="IPR003439">
    <property type="entry name" value="ABC_transporter-like_ATP-bd"/>
</dbReference>
<feature type="domain" description="ABC transporter" evidence="3">
    <location>
        <begin position="36"/>
        <end position="255"/>
    </location>
</feature>
<evidence type="ECO:0000259" key="3">
    <source>
        <dbReference type="PROSITE" id="PS50893"/>
    </source>
</evidence>
<dbReference type="PROSITE" id="PS50893">
    <property type="entry name" value="ABC_TRANSPORTER_2"/>
    <property type="match status" value="1"/>
</dbReference>
<dbReference type="SMART" id="SM00382">
    <property type="entry name" value="AAA"/>
    <property type="match status" value="1"/>
</dbReference>
<dbReference type="InterPro" id="IPR003593">
    <property type="entry name" value="AAA+_ATPase"/>
</dbReference>
<dbReference type="OrthoDB" id="9778870at2"/>
<dbReference type="Pfam" id="PF00005">
    <property type="entry name" value="ABC_tran"/>
    <property type="match status" value="1"/>
</dbReference>
<sequence length="289" mass="31158">MGRSGEAYPTVVVEAVTRTFQVPSLEAEQDLGPVKGAMTRVGWRPKVPLEALKGVSFTTHSGEAIGVIGRNGSGKSTLLRLIAGLDVPTSGSVTTTSTPVLLGVNAALQPELSGLDNARLGLLAMGFTPEQLQRTIVKITEQADLGRAIHRPMKTYSSGMGARLRFAIATAAEPEILLIDEALATGDDASRERAERRMEEIRERAGTVLLVTHSGKTVEETCSRAIWVNDGIIVHDGPAVETARAYRWWAWNIAQGETEVADRLLAEALRGSPVTDRRSRRRTAVKEQG</sequence>
<dbReference type="InterPro" id="IPR027417">
    <property type="entry name" value="P-loop_NTPase"/>
</dbReference>
<comment type="caution">
    <text evidence="4">The sequence shown here is derived from an EMBL/GenBank/DDBJ whole genome shotgun (WGS) entry which is preliminary data.</text>
</comment>
<evidence type="ECO:0000256" key="1">
    <source>
        <dbReference type="ARBA" id="ARBA00022741"/>
    </source>
</evidence>
<dbReference type="SUPFAM" id="SSF52540">
    <property type="entry name" value="P-loop containing nucleoside triphosphate hydrolases"/>
    <property type="match status" value="1"/>
</dbReference>
<keyword evidence="5" id="KW-1185">Reference proteome</keyword>
<organism evidence="4 5">
    <name type="scientific">Ornithinicoccus hortensis</name>
    <dbReference type="NCBI Taxonomy" id="82346"/>
    <lineage>
        <taxon>Bacteria</taxon>
        <taxon>Bacillati</taxon>
        <taxon>Actinomycetota</taxon>
        <taxon>Actinomycetes</taxon>
        <taxon>Micrococcales</taxon>
        <taxon>Intrasporangiaceae</taxon>
        <taxon>Ornithinicoccus</taxon>
    </lineage>
</organism>
<dbReference type="GO" id="GO:0005524">
    <property type="term" value="F:ATP binding"/>
    <property type="evidence" value="ECO:0007669"/>
    <property type="project" value="UniProtKB-KW"/>
</dbReference>
<dbReference type="Proteomes" id="UP000319516">
    <property type="component" value="Unassembled WGS sequence"/>
</dbReference>
<dbReference type="InterPro" id="IPR050683">
    <property type="entry name" value="Bact_Polysacc_Export_ATP-bd"/>
</dbReference>
<dbReference type="EMBL" id="VFOP01000001">
    <property type="protein sequence ID" value="TQL48961.1"/>
    <property type="molecule type" value="Genomic_DNA"/>
</dbReference>
<name>A0A542YLN8_9MICO</name>
<evidence type="ECO:0000313" key="4">
    <source>
        <dbReference type="EMBL" id="TQL48961.1"/>
    </source>
</evidence>